<sequence>MKTKFFYISILLISNSILAQQLITPDKAVSLALENNYGIKVAQNSVALAENNADILNSGYLPELSFGADGYYYLNNSETEFSNPDTAPVTLNSAESSSYSASLDLSYTIFDGLGRLFDYKQLQRTKDLTELEAREIIENTILQLFTVYYSVAELEENTEAIKETLEISKERLVRAGYQFDYGQNTKLEVLNAEVDINNDSISVMNSRQELINFKRDLNLVLGNTIKEDFSVDTNITFNYLLDKNEMLEKAKQYNTSLLQIDKNIEINKYTLKSSVSPFLPSLGLVGSYGWNKNNNNAASFVSTSTSNGFTGGLSLTWDLFDGGSSITAVKNARINLDTQKIQKEELLVTIERDFNNSWDDYHNKLNIYKLQEANIKTSQNNFDRTQEKFKLGQVNSIEFRQAQINLLNAELTKNQAKYSAKLAELELLKISGEILNVKF</sequence>
<comment type="caution">
    <text evidence="10">The sequence shown here is derived from an EMBL/GenBank/DDBJ whole genome shotgun (WGS) entry which is preliminary data.</text>
</comment>
<feature type="coiled-coil region" evidence="8">
    <location>
        <begin position="368"/>
        <end position="428"/>
    </location>
</feature>
<evidence type="ECO:0000256" key="2">
    <source>
        <dbReference type="ARBA" id="ARBA00007613"/>
    </source>
</evidence>
<dbReference type="AlphaFoldDB" id="A0A9X1I2W7"/>
<evidence type="ECO:0000256" key="5">
    <source>
        <dbReference type="ARBA" id="ARBA00022692"/>
    </source>
</evidence>
<dbReference type="InterPro" id="IPR051906">
    <property type="entry name" value="TolC-like"/>
</dbReference>
<evidence type="ECO:0000256" key="6">
    <source>
        <dbReference type="ARBA" id="ARBA00023136"/>
    </source>
</evidence>
<dbReference type="GO" id="GO:1990281">
    <property type="term" value="C:efflux pump complex"/>
    <property type="evidence" value="ECO:0007669"/>
    <property type="project" value="TreeGrafter"/>
</dbReference>
<evidence type="ECO:0000256" key="1">
    <source>
        <dbReference type="ARBA" id="ARBA00004442"/>
    </source>
</evidence>
<evidence type="ECO:0000256" key="4">
    <source>
        <dbReference type="ARBA" id="ARBA00022452"/>
    </source>
</evidence>
<keyword evidence="5" id="KW-0812">Transmembrane</keyword>
<evidence type="ECO:0000256" key="9">
    <source>
        <dbReference type="SAM" id="SignalP"/>
    </source>
</evidence>
<dbReference type="InterPro" id="IPR003423">
    <property type="entry name" value="OMP_efflux"/>
</dbReference>
<evidence type="ECO:0000313" key="10">
    <source>
        <dbReference type="EMBL" id="MCB4799342.1"/>
    </source>
</evidence>
<feature type="coiled-coil region" evidence="8">
    <location>
        <begin position="119"/>
        <end position="171"/>
    </location>
</feature>
<accession>A0A9X1I2W7</accession>
<keyword evidence="9" id="KW-0732">Signal</keyword>
<keyword evidence="11" id="KW-1185">Reference proteome</keyword>
<dbReference type="GO" id="GO:0009279">
    <property type="term" value="C:cell outer membrane"/>
    <property type="evidence" value="ECO:0007669"/>
    <property type="project" value="UniProtKB-SubCell"/>
</dbReference>
<comment type="subcellular location">
    <subcellularLocation>
        <location evidence="1">Cell outer membrane</location>
    </subcellularLocation>
</comment>
<dbReference type="GO" id="GO:0015562">
    <property type="term" value="F:efflux transmembrane transporter activity"/>
    <property type="evidence" value="ECO:0007669"/>
    <property type="project" value="InterPro"/>
</dbReference>
<keyword evidence="3" id="KW-0813">Transport</keyword>
<dbReference type="EMBL" id="JAJAPW010000004">
    <property type="protein sequence ID" value="MCB4799342.1"/>
    <property type="molecule type" value="Genomic_DNA"/>
</dbReference>
<dbReference type="Gene3D" id="1.20.1600.10">
    <property type="entry name" value="Outer membrane efflux proteins (OEP)"/>
    <property type="match status" value="1"/>
</dbReference>
<keyword evidence="8" id="KW-0175">Coiled coil</keyword>
<evidence type="ECO:0000256" key="8">
    <source>
        <dbReference type="SAM" id="Coils"/>
    </source>
</evidence>
<dbReference type="RefSeq" id="WP_226543832.1">
    <property type="nucleotide sequence ID" value="NZ_JAJAPW010000004.1"/>
</dbReference>
<dbReference type="PANTHER" id="PTHR30026:SF20">
    <property type="entry name" value="OUTER MEMBRANE PROTEIN TOLC"/>
    <property type="match status" value="1"/>
</dbReference>
<keyword evidence="6" id="KW-0472">Membrane</keyword>
<protein>
    <submittedName>
        <fullName evidence="10">TolC family protein</fullName>
    </submittedName>
</protein>
<dbReference type="PANTHER" id="PTHR30026">
    <property type="entry name" value="OUTER MEMBRANE PROTEIN TOLC"/>
    <property type="match status" value="1"/>
</dbReference>
<organism evidence="10 11">
    <name type="scientific">Neotamlana laminarinivorans</name>
    <dbReference type="NCBI Taxonomy" id="2883124"/>
    <lineage>
        <taxon>Bacteria</taxon>
        <taxon>Pseudomonadati</taxon>
        <taxon>Bacteroidota</taxon>
        <taxon>Flavobacteriia</taxon>
        <taxon>Flavobacteriales</taxon>
        <taxon>Flavobacteriaceae</taxon>
        <taxon>Neotamlana</taxon>
    </lineage>
</organism>
<dbReference type="Proteomes" id="UP001139199">
    <property type="component" value="Unassembled WGS sequence"/>
</dbReference>
<keyword evidence="7" id="KW-0998">Cell outer membrane</keyword>
<evidence type="ECO:0000256" key="7">
    <source>
        <dbReference type="ARBA" id="ARBA00023237"/>
    </source>
</evidence>
<dbReference type="GO" id="GO:0015288">
    <property type="term" value="F:porin activity"/>
    <property type="evidence" value="ECO:0007669"/>
    <property type="project" value="TreeGrafter"/>
</dbReference>
<feature type="signal peptide" evidence="9">
    <location>
        <begin position="1"/>
        <end position="19"/>
    </location>
</feature>
<evidence type="ECO:0000256" key="3">
    <source>
        <dbReference type="ARBA" id="ARBA00022448"/>
    </source>
</evidence>
<keyword evidence="4" id="KW-1134">Transmembrane beta strand</keyword>
<evidence type="ECO:0000313" key="11">
    <source>
        <dbReference type="Proteomes" id="UP001139199"/>
    </source>
</evidence>
<gene>
    <name evidence="10" type="ORF">LG649_10815</name>
</gene>
<name>A0A9X1I2W7_9FLAO</name>
<comment type="similarity">
    <text evidence="2">Belongs to the outer membrane factor (OMF) (TC 1.B.17) family.</text>
</comment>
<dbReference type="SUPFAM" id="SSF56954">
    <property type="entry name" value="Outer membrane efflux proteins (OEP)"/>
    <property type="match status" value="1"/>
</dbReference>
<feature type="chain" id="PRO_5040813094" evidence="9">
    <location>
        <begin position="20"/>
        <end position="439"/>
    </location>
</feature>
<reference evidence="10" key="1">
    <citation type="submission" date="2021-10" db="EMBL/GenBank/DDBJ databases">
        <title>Tamlana sargassums sp. nov., and Tamlana laminarinivorans sp. nov., two new bacteria isolated from the brown alga.</title>
        <authorList>
            <person name="Li J."/>
        </authorList>
    </citation>
    <scope>NUCLEOTIDE SEQUENCE</scope>
    <source>
        <strain evidence="10">PT2-4</strain>
    </source>
</reference>
<dbReference type="Pfam" id="PF02321">
    <property type="entry name" value="OEP"/>
    <property type="match status" value="2"/>
</dbReference>
<proteinExistence type="inferred from homology"/>